<accession>A0A0N7L4W0</accession>
<sequence length="55" mass="6124">MCHIATRGILLYLESIVGVSIVGFHARQHRYQPSGPNPDHLSVSRYITYGIISQA</sequence>
<protein>
    <submittedName>
        <fullName evidence="1">Uncharacterized protein</fullName>
    </submittedName>
</protein>
<reference evidence="2" key="1">
    <citation type="submission" date="2014-09" db="EMBL/GenBank/DDBJ databases">
        <authorList>
            <person name="Sharma Rahul"/>
            <person name="Thines Marco"/>
        </authorList>
    </citation>
    <scope>NUCLEOTIDE SEQUENCE [LARGE SCALE GENOMIC DNA]</scope>
</reference>
<evidence type="ECO:0000313" key="1">
    <source>
        <dbReference type="EMBL" id="CEG39771.1"/>
    </source>
</evidence>
<dbReference type="Proteomes" id="UP000054928">
    <property type="component" value="Unassembled WGS sequence"/>
</dbReference>
<dbReference type="RefSeq" id="XP_024576140.1">
    <property type="nucleotide sequence ID" value="XM_024725354.1"/>
</dbReference>
<evidence type="ECO:0000313" key="2">
    <source>
        <dbReference type="Proteomes" id="UP000054928"/>
    </source>
</evidence>
<dbReference type="GeneID" id="36405062"/>
<proteinExistence type="predicted"/>
<dbReference type="AlphaFoldDB" id="A0A0N7L4W0"/>
<keyword evidence="2" id="KW-1185">Reference proteome</keyword>
<organism evidence="1 2">
    <name type="scientific">Plasmopara halstedii</name>
    <name type="common">Downy mildew of sunflower</name>
    <dbReference type="NCBI Taxonomy" id="4781"/>
    <lineage>
        <taxon>Eukaryota</taxon>
        <taxon>Sar</taxon>
        <taxon>Stramenopiles</taxon>
        <taxon>Oomycota</taxon>
        <taxon>Peronosporomycetes</taxon>
        <taxon>Peronosporales</taxon>
        <taxon>Peronosporaceae</taxon>
        <taxon>Plasmopara</taxon>
    </lineage>
</organism>
<name>A0A0N7L4W0_PLAHL</name>
<dbReference type="EMBL" id="CCYD01000442">
    <property type="protein sequence ID" value="CEG39771.1"/>
    <property type="molecule type" value="Genomic_DNA"/>
</dbReference>